<dbReference type="GeneID" id="301337385"/>
<dbReference type="EMBL" id="CP114203">
    <property type="protein sequence ID" value="WAU06066.1"/>
    <property type="molecule type" value="Genomic_DNA"/>
</dbReference>
<sequence>MSRVAPLAEAHVEQGYLVAVLWRRSTNRADEEPPKIASAPHIVPTAHAAIRAIRVSLRTHHVFGMTPREQRRAVEWSETGWVHALATLRNGDTSAFTVVLSSGGQAEWSARPITYLSLSTCLREGPSA</sequence>
<organism evidence="1 3">
    <name type="scientific">Streptomyces nigrescens</name>
    <dbReference type="NCBI Taxonomy" id="1920"/>
    <lineage>
        <taxon>Bacteria</taxon>
        <taxon>Bacillati</taxon>
        <taxon>Actinomycetota</taxon>
        <taxon>Actinomycetes</taxon>
        <taxon>Kitasatosporales</taxon>
        <taxon>Streptomycetaceae</taxon>
        <taxon>Streptomyces</taxon>
    </lineage>
</organism>
<reference evidence="1 3" key="1">
    <citation type="submission" date="2022-12" db="EMBL/GenBank/DDBJ databases">
        <authorList>
            <person name="Ruckert C."/>
            <person name="Busche T."/>
            <person name="Kalinowski J."/>
            <person name="Wittmann C."/>
        </authorList>
    </citation>
    <scope>NUCLEOTIDE SEQUENCE [LARGE SCALE GENOMIC DNA]</scope>
    <source>
        <strain evidence="1 3">DSM 40276</strain>
        <plasmid evidence="2 3">phiDSM40276</plasmid>
    </source>
</reference>
<name>A0ABY7J8J1_STRNI</name>
<dbReference type="EMBL" id="CP114204">
    <property type="protein sequence ID" value="WAU09967.1"/>
    <property type="molecule type" value="Genomic_DNA"/>
</dbReference>
<keyword evidence="3" id="KW-1185">Reference proteome</keyword>
<evidence type="ECO:0000313" key="1">
    <source>
        <dbReference type="EMBL" id="WAU06066.1"/>
    </source>
</evidence>
<evidence type="ECO:0000313" key="2">
    <source>
        <dbReference type="EMBL" id="WAU09967.1"/>
    </source>
</evidence>
<gene>
    <name evidence="1" type="ORF">STRNI_004520</name>
    <name evidence="2" type="ORF">STRNI_008253</name>
</gene>
<dbReference type="Proteomes" id="UP001210169">
    <property type="component" value="Plasmid phiDSM40276"/>
</dbReference>
<evidence type="ECO:0000313" key="3">
    <source>
        <dbReference type="Proteomes" id="UP001210169"/>
    </source>
</evidence>
<protein>
    <submittedName>
        <fullName evidence="1">Uncharacterized protein</fullName>
    </submittedName>
</protein>
<dbReference type="RefSeq" id="WP_277411914.1">
    <property type="nucleotide sequence ID" value="NZ_CP114203.1"/>
</dbReference>
<keyword evidence="2" id="KW-0614">Plasmid</keyword>
<accession>A0ABY7J8J1</accession>
<dbReference type="Proteomes" id="UP001210169">
    <property type="component" value="Chromosome"/>
</dbReference>
<geneLocation type="plasmid" evidence="2 3">
    <name>phiDSM40276</name>
</geneLocation>
<proteinExistence type="predicted"/>